<evidence type="ECO:0000313" key="2">
    <source>
        <dbReference type="EMBL" id="KAG8628944.1"/>
    </source>
</evidence>
<feature type="region of interest" description="Disordered" evidence="1">
    <location>
        <begin position="522"/>
        <end position="567"/>
    </location>
</feature>
<feature type="compositionally biased region" description="Low complexity" evidence="1">
    <location>
        <begin position="538"/>
        <end position="557"/>
    </location>
</feature>
<organism evidence="2 3">
    <name type="scientific">Elsinoe batatas</name>
    <dbReference type="NCBI Taxonomy" id="2601811"/>
    <lineage>
        <taxon>Eukaryota</taxon>
        <taxon>Fungi</taxon>
        <taxon>Dikarya</taxon>
        <taxon>Ascomycota</taxon>
        <taxon>Pezizomycotina</taxon>
        <taxon>Dothideomycetes</taxon>
        <taxon>Dothideomycetidae</taxon>
        <taxon>Myriangiales</taxon>
        <taxon>Elsinoaceae</taxon>
        <taxon>Elsinoe</taxon>
    </lineage>
</organism>
<name>A0A8K0L5N6_9PEZI</name>
<feature type="region of interest" description="Disordered" evidence="1">
    <location>
        <begin position="662"/>
        <end position="703"/>
    </location>
</feature>
<evidence type="ECO:0000256" key="1">
    <source>
        <dbReference type="SAM" id="MobiDB-lite"/>
    </source>
</evidence>
<dbReference type="GO" id="GO:0031499">
    <property type="term" value="C:TRAMP complex"/>
    <property type="evidence" value="ECO:0007669"/>
    <property type="project" value="TreeGrafter"/>
</dbReference>
<evidence type="ECO:0008006" key="4">
    <source>
        <dbReference type="Google" id="ProtNLM"/>
    </source>
</evidence>
<dbReference type="SUPFAM" id="SSF81631">
    <property type="entry name" value="PAP/OAS1 substrate-binding domain"/>
    <property type="match status" value="1"/>
</dbReference>
<reference evidence="2" key="1">
    <citation type="submission" date="2021-07" db="EMBL/GenBank/DDBJ databases">
        <title>Elsinoe batatas strain:CRI-CJ2 Genome sequencing and assembly.</title>
        <authorList>
            <person name="Huang L."/>
        </authorList>
    </citation>
    <scope>NUCLEOTIDE SEQUENCE</scope>
    <source>
        <strain evidence="2">CRI-CJ2</strain>
    </source>
</reference>
<feature type="compositionally biased region" description="Basic and acidic residues" evidence="1">
    <location>
        <begin position="662"/>
        <end position="680"/>
    </location>
</feature>
<dbReference type="Gene3D" id="1.10.1410.10">
    <property type="match status" value="1"/>
</dbReference>
<gene>
    <name evidence="2" type="ORF">KVT40_002809</name>
</gene>
<dbReference type="GO" id="GO:0003729">
    <property type="term" value="F:mRNA binding"/>
    <property type="evidence" value="ECO:0007669"/>
    <property type="project" value="TreeGrafter"/>
</dbReference>
<keyword evidence="3" id="KW-1185">Reference proteome</keyword>
<dbReference type="SUPFAM" id="SSF81301">
    <property type="entry name" value="Nucleotidyltransferase"/>
    <property type="match status" value="1"/>
</dbReference>
<dbReference type="GO" id="GO:0043634">
    <property type="term" value="P:polyadenylation-dependent ncRNA catabolic process"/>
    <property type="evidence" value="ECO:0007669"/>
    <property type="project" value="TreeGrafter"/>
</dbReference>
<evidence type="ECO:0000313" key="3">
    <source>
        <dbReference type="Proteomes" id="UP000809789"/>
    </source>
</evidence>
<sequence length="703" mass="78663">MSQLKLLDKEDTPDSSSAVETIPEQIADEVLDDWGLQNEPSNRSVTRPSKVRRLNSNSKLMHAILRSAYVTHTYAAHGMPSVHMRDETRRFEARLRLLKKVGEEDVPPEWSNWTPTNDVFKMLRGHLRGTKWSDYELRDLPWDIMEYVGKNIRTPDEGRENDSWEPWAVHAARDIEQFEEEIKRFLDWVEPTSKEIQARRSVGSLAIQIVKNAATGMDAHVFGTETTGLATILSDIDIRLFEPAMDDMDLSEVLQQDHGDKLKHKMAEVADAIASHPDFDQDTISFQPVPFPLVQATHTPSGITIQVVAGPQSHHSRTFVLSNLEEFPVLKPLYFILKTALSHRDMLTTYQGHLSSYGLFNLLVASVRARQTMYDALVSPPVYPSDDTAPIFNGSRTINPAHFFPSLWPANHPTTTFPSPTPSPAFSLLDTLHFLGHLNTYRHGLSARTGLLFAKRNIPSKTLLKAAETSPWQAGINNMARLVPWQNYLLSLQDGADPTNDLGRKASGWKHTQATISALSSSLHKALDLSPPPPSRISPDQSSPSTTSPSSTPSNTSPSPPQPPAFSQTELLREAGPSSPAYSMRRWTLSSGLAPLEASMPRRAPLLRQLVGRIDVAWAQARTRMEVFADGGIGWCEAGARREESEEVRRERREGFLRKLNVRKEGSRKERGARRRAEKEEMGEDGGYGDRDGADKVEEDGER</sequence>
<dbReference type="InterPro" id="IPR043519">
    <property type="entry name" value="NT_sf"/>
</dbReference>
<proteinExistence type="predicted"/>
<accession>A0A8K0L5N6</accession>
<dbReference type="GO" id="GO:0005730">
    <property type="term" value="C:nucleolus"/>
    <property type="evidence" value="ECO:0007669"/>
    <property type="project" value="TreeGrafter"/>
</dbReference>
<feature type="compositionally biased region" description="Basic and acidic residues" evidence="1">
    <location>
        <begin position="1"/>
        <end position="12"/>
    </location>
</feature>
<dbReference type="GO" id="GO:1990817">
    <property type="term" value="F:poly(A) RNA polymerase activity"/>
    <property type="evidence" value="ECO:0007669"/>
    <property type="project" value="InterPro"/>
</dbReference>
<dbReference type="AlphaFoldDB" id="A0A8K0L5N6"/>
<dbReference type="EMBL" id="JAESVG020000003">
    <property type="protein sequence ID" value="KAG8628944.1"/>
    <property type="molecule type" value="Genomic_DNA"/>
</dbReference>
<dbReference type="PANTHER" id="PTHR23092:SF15">
    <property type="entry name" value="INACTIVE NON-CANONICAL POLY(A) RNA POLYMERASE PROTEIN TRF4-2-RELATED"/>
    <property type="match status" value="1"/>
</dbReference>
<feature type="region of interest" description="Disordered" evidence="1">
    <location>
        <begin position="1"/>
        <end position="21"/>
    </location>
</feature>
<protein>
    <recommendedName>
        <fullName evidence="4">Polymerase nucleotidyl transferase domain-containing protein</fullName>
    </recommendedName>
</protein>
<comment type="caution">
    <text evidence="2">The sequence shown here is derived from an EMBL/GenBank/DDBJ whole genome shotgun (WGS) entry which is preliminary data.</text>
</comment>
<dbReference type="GO" id="GO:0031123">
    <property type="term" value="P:RNA 3'-end processing"/>
    <property type="evidence" value="ECO:0007669"/>
    <property type="project" value="TreeGrafter"/>
</dbReference>
<dbReference type="InterPro" id="IPR045862">
    <property type="entry name" value="Trf4-like"/>
</dbReference>
<dbReference type="OrthoDB" id="273917at2759"/>
<dbReference type="PANTHER" id="PTHR23092">
    <property type="entry name" value="POLY(A) RNA POLYMERASE"/>
    <property type="match status" value="1"/>
</dbReference>
<dbReference type="Proteomes" id="UP000809789">
    <property type="component" value="Unassembled WGS sequence"/>
</dbReference>